<dbReference type="InterPro" id="IPR002156">
    <property type="entry name" value="RNaseH_domain"/>
</dbReference>
<dbReference type="Proteomes" id="UP000008311">
    <property type="component" value="Unassembled WGS sequence"/>
</dbReference>
<evidence type="ECO:0000313" key="3">
    <source>
        <dbReference type="EMBL" id="EEF36441.1"/>
    </source>
</evidence>
<gene>
    <name evidence="3" type="ORF">RCOM_0790250</name>
</gene>
<sequence>MLTLSRICYNGLIWSSTIWLLIRSLELLLSVEPYGEPEMMLCGILSIAASGSWRKPHNEYLKINEDAGIFQAQNRTGYGMVVRNHAANLVAARALIIHGVYEANLAEAMAVREALSWIKHMNWSRVSIDMDSLGVCVALTSDNLSFGLIIDGCKHVVANIHDAAFTCIRRSTNHCAHMLARASVSLSRPMS</sequence>
<proteinExistence type="predicted"/>
<dbReference type="CDD" id="cd06222">
    <property type="entry name" value="RNase_H_like"/>
    <property type="match status" value="1"/>
</dbReference>
<dbReference type="InterPro" id="IPR044730">
    <property type="entry name" value="RNase_H-like_dom_plant"/>
</dbReference>
<feature type="signal peptide" evidence="1">
    <location>
        <begin position="1"/>
        <end position="30"/>
    </location>
</feature>
<accession>B9SIV2</accession>
<feature type="domain" description="RNase H type-1" evidence="2">
    <location>
        <begin position="64"/>
        <end position="182"/>
    </location>
</feature>
<dbReference type="InterPro" id="IPR036397">
    <property type="entry name" value="RNaseH_sf"/>
</dbReference>
<organism evidence="3 4">
    <name type="scientific">Ricinus communis</name>
    <name type="common">Castor bean</name>
    <dbReference type="NCBI Taxonomy" id="3988"/>
    <lineage>
        <taxon>Eukaryota</taxon>
        <taxon>Viridiplantae</taxon>
        <taxon>Streptophyta</taxon>
        <taxon>Embryophyta</taxon>
        <taxon>Tracheophyta</taxon>
        <taxon>Spermatophyta</taxon>
        <taxon>Magnoliopsida</taxon>
        <taxon>eudicotyledons</taxon>
        <taxon>Gunneridae</taxon>
        <taxon>Pentapetalae</taxon>
        <taxon>rosids</taxon>
        <taxon>fabids</taxon>
        <taxon>Malpighiales</taxon>
        <taxon>Euphorbiaceae</taxon>
        <taxon>Acalyphoideae</taxon>
        <taxon>Acalypheae</taxon>
        <taxon>Ricinus</taxon>
    </lineage>
</organism>
<dbReference type="GO" id="GO:0004523">
    <property type="term" value="F:RNA-DNA hybrid ribonuclease activity"/>
    <property type="evidence" value="ECO:0007669"/>
    <property type="project" value="InterPro"/>
</dbReference>
<evidence type="ECO:0000256" key="1">
    <source>
        <dbReference type="SAM" id="SignalP"/>
    </source>
</evidence>
<dbReference type="AlphaFoldDB" id="B9SIV2"/>
<dbReference type="PANTHER" id="PTHR47074">
    <property type="entry name" value="BNAC02G40300D PROTEIN"/>
    <property type="match status" value="1"/>
</dbReference>
<dbReference type="EMBL" id="EQ973977">
    <property type="protein sequence ID" value="EEF36441.1"/>
    <property type="molecule type" value="Genomic_DNA"/>
</dbReference>
<keyword evidence="1" id="KW-0732">Signal</keyword>
<dbReference type="Pfam" id="PF13456">
    <property type="entry name" value="RVT_3"/>
    <property type="match status" value="1"/>
</dbReference>
<keyword evidence="4" id="KW-1185">Reference proteome</keyword>
<dbReference type="SUPFAM" id="SSF53098">
    <property type="entry name" value="Ribonuclease H-like"/>
    <property type="match status" value="1"/>
</dbReference>
<name>B9SIV2_RICCO</name>
<feature type="chain" id="PRO_5002891477" description="RNase H type-1 domain-containing protein" evidence="1">
    <location>
        <begin position="31"/>
        <end position="191"/>
    </location>
</feature>
<reference evidence="4" key="1">
    <citation type="journal article" date="2010" name="Nat. Biotechnol.">
        <title>Draft genome sequence of the oilseed species Ricinus communis.</title>
        <authorList>
            <person name="Chan A.P."/>
            <person name="Crabtree J."/>
            <person name="Zhao Q."/>
            <person name="Lorenzi H."/>
            <person name="Orvis J."/>
            <person name="Puiu D."/>
            <person name="Melake-Berhan A."/>
            <person name="Jones K.M."/>
            <person name="Redman J."/>
            <person name="Chen G."/>
            <person name="Cahoon E.B."/>
            <person name="Gedil M."/>
            <person name="Stanke M."/>
            <person name="Haas B.J."/>
            <person name="Wortman J.R."/>
            <person name="Fraser-Liggett C.M."/>
            <person name="Ravel J."/>
            <person name="Rabinowicz P.D."/>
        </authorList>
    </citation>
    <scope>NUCLEOTIDE SEQUENCE [LARGE SCALE GENOMIC DNA]</scope>
    <source>
        <strain evidence="4">cv. Hale</strain>
    </source>
</reference>
<dbReference type="GO" id="GO:0003676">
    <property type="term" value="F:nucleic acid binding"/>
    <property type="evidence" value="ECO:0007669"/>
    <property type="project" value="InterPro"/>
</dbReference>
<evidence type="ECO:0000259" key="2">
    <source>
        <dbReference type="Pfam" id="PF13456"/>
    </source>
</evidence>
<dbReference type="PANTHER" id="PTHR47074:SF11">
    <property type="entry name" value="REVERSE TRANSCRIPTASE-LIKE PROTEIN"/>
    <property type="match status" value="1"/>
</dbReference>
<dbReference type="InterPro" id="IPR052929">
    <property type="entry name" value="RNase_H-like_EbsB-rel"/>
</dbReference>
<dbReference type="Gene3D" id="3.30.420.10">
    <property type="entry name" value="Ribonuclease H-like superfamily/Ribonuclease H"/>
    <property type="match status" value="1"/>
</dbReference>
<dbReference type="InParanoid" id="B9SIV2"/>
<dbReference type="InterPro" id="IPR012337">
    <property type="entry name" value="RNaseH-like_sf"/>
</dbReference>
<evidence type="ECO:0000313" key="4">
    <source>
        <dbReference type="Proteomes" id="UP000008311"/>
    </source>
</evidence>
<protein>
    <recommendedName>
        <fullName evidence="2">RNase H type-1 domain-containing protein</fullName>
    </recommendedName>
</protein>